<protein>
    <recommendedName>
        <fullName evidence="2">Berberine/berberine-like domain-containing protein</fullName>
    </recommendedName>
</protein>
<dbReference type="Proteomes" id="UP000653644">
    <property type="component" value="Unassembled WGS sequence"/>
</dbReference>
<dbReference type="EMBL" id="BMVN01000007">
    <property type="protein sequence ID" value="GHA20905.1"/>
    <property type="molecule type" value="Genomic_DNA"/>
</dbReference>
<keyword evidence="4" id="KW-1185">Reference proteome</keyword>
<organism evidence="3 4">
    <name type="scientific">Streptomyces canarius</name>
    <dbReference type="NCBI Taxonomy" id="285453"/>
    <lineage>
        <taxon>Bacteria</taxon>
        <taxon>Bacillati</taxon>
        <taxon>Actinomycetota</taxon>
        <taxon>Actinomycetes</taxon>
        <taxon>Kitasatosporales</taxon>
        <taxon>Streptomycetaceae</taxon>
        <taxon>Streptomyces</taxon>
    </lineage>
</organism>
<evidence type="ECO:0000313" key="3">
    <source>
        <dbReference type="EMBL" id="GHA20905.1"/>
    </source>
</evidence>
<dbReference type="RefSeq" id="WP_229917151.1">
    <property type="nucleotide sequence ID" value="NZ_BMVN01000007.1"/>
</dbReference>
<feature type="region of interest" description="Disordered" evidence="1">
    <location>
        <begin position="1"/>
        <end position="24"/>
    </location>
</feature>
<sequence length="74" mass="7846">MRGLPSDDTLGRSLNLPVGAGDRGAGLYDAGTRKRLAGVKETYDPANLFRGNHGVSACRPASRRWAARPSPGRP</sequence>
<evidence type="ECO:0000256" key="1">
    <source>
        <dbReference type="SAM" id="MobiDB-lite"/>
    </source>
</evidence>
<evidence type="ECO:0000313" key="4">
    <source>
        <dbReference type="Proteomes" id="UP000653644"/>
    </source>
</evidence>
<reference evidence="4" key="1">
    <citation type="journal article" date="2019" name="Int. J. Syst. Evol. Microbiol.">
        <title>The Global Catalogue of Microorganisms (GCM) 10K type strain sequencing project: providing services to taxonomists for standard genome sequencing and annotation.</title>
        <authorList>
            <consortium name="The Broad Institute Genomics Platform"/>
            <consortium name="The Broad Institute Genome Sequencing Center for Infectious Disease"/>
            <person name="Wu L."/>
            <person name="Ma J."/>
        </authorList>
    </citation>
    <scope>NUCLEOTIDE SEQUENCE [LARGE SCALE GENOMIC DNA]</scope>
    <source>
        <strain evidence="4">JCM 4733</strain>
    </source>
</reference>
<feature type="domain" description="Berberine/berberine-like" evidence="2">
    <location>
        <begin position="22"/>
        <end position="55"/>
    </location>
</feature>
<accession>A0ABQ3CM11</accession>
<proteinExistence type="predicted"/>
<dbReference type="InterPro" id="IPR012951">
    <property type="entry name" value="BBE"/>
</dbReference>
<name>A0ABQ3CM11_9ACTN</name>
<gene>
    <name evidence="3" type="ORF">GCM10010345_27510</name>
</gene>
<comment type="caution">
    <text evidence="3">The sequence shown here is derived from an EMBL/GenBank/DDBJ whole genome shotgun (WGS) entry which is preliminary data.</text>
</comment>
<dbReference type="Pfam" id="PF08031">
    <property type="entry name" value="BBE"/>
    <property type="match status" value="1"/>
</dbReference>
<evidence type="ECO:0000259" key="2">
    <source>
        <dbReference type="Pfam" id="PF08031"/>
    </source>
</evidence>